<dbReference type="AlphaFoldDB" id="Q8EKH5"/>
<proteinExistence type="predicted"/>
<dbReference type="Proteomes" id="UP000008186">
    <property type="component" value="Chromosome"/>
</dbReference>
<reference evidence="1 2" key="3">
    <citation type="journal article" date="2008" name="Appl. Environ. Microbiol.">
        <title>Identification of mobile elements and pseudogenes in the Shewanella oneidensis MR-1 genome.</title>
        <authorList>
            <person name="Romine M.F."/>
            <person name="Carlson T.S."/>
            <person name="Norbeck A.D."/>
            <person name="McCue L.A."/>
            <person name="Lipton M.S."/>
        </authorList>
    </citation>
    <scope>NUCLEOTIDE SEQUENCE [LARGE SCALE GENOMIC DNA]</scope>
    <source>
        <strain evidence="2">ATCC 700550 / JCM 31522 / CIP 106686 / LMG 19005 / NCIMB 14063 / MR-1</strain>
    </source>
</reference>
<evidence type="ECO:0000313" key="2">
    <source>
        <dbReference type="Proteomes" id="UP000008186"/>
    </source>
</evidence>
<dbReference type="OrthoDB" id="9181325at2"/>
<gene>
    <name evidence="1" type="ordered locus">SO_0118</name>
</gene>
<evidence type="ECO:0000313" key="1">
    <source>
        <dbReference type="EMBL" id="AAN53205.1"/>
    </source>
</evidence>
<reference evidence="1 2" key="4">
    <citation type="journal article" date="2011" name="BMC Genomics">
        <title>Genome-wide protein localization prediction strategies for gram negative bacteria.</title>
        <authorList>
            <person name="Romine M.F."/>
        </authorList>
    </citation>
    <scope>NUCLEOTIDE SEQUENCE [LARGE SCALE GENOMIC DNA]</scope>
    <source>
        <strain evidence="2">ATCC 700550 / JCM 31522 / CIP 106686 / LMG 19005 / NCIMB 14063 / MR-1</strain>
    </source>
</reference>
<accession>Q8EKH5</accession>
<name>Q8EKH5_SHEON</name>
<dbReference type="PaxDb" id="211586-SO_0118"/>
<sequence length="290" mass="31866">MTDTTYQFANYLAVFIDLLGHRDLYDKIAEIPPDGSEELSEFTSNVVEFIRSIEYLSKDVENYFTGHDSHESDLPWPEELAEFRAKMKNRICKVQRFSDGLVIFVPLKTDETHFPIGSVYKALGAAAMLILGSLAKGSPVRGGIAIGGGIELTDGELFGPVVGRAYEAESKIAQYPRIVVHPSVAKYVETHAAISEPKTNEEKYLKLMGSICSEMISHDVDGVQVLHYLGDALWGGILSNGGLPLLEKAREFAATQLLIHQNEGNSKLAIRYLLLNSYLTGNGPEASGEQ</sequence>
<keyword evidence="2" id="KW-1185">Reference proteome</keyword>
<dbReference type="BioCyc" id="SONE211586:G1GMP-115-MONOMER"/>
<dbReference type="RefSeq" id="WP_011070525.1">
    <property type="nucleotide sequence ID" value="NC_004347.2"/>
</dbReference>
<reference evidence="1 2" key="1">
    <citation type="journal article" date="2002" name="Nat. Biotechnol.">
        <title>Genome sequence of the dissimilatory metal ion-reducing bacterium Shewanella oneidensis.</title>
        <authorList>
            <person name="Heidelberg J.F."/>
            <person name="Paulsen I.T."/>
            <person name="Nelson K.E."/>
            <person name="Gaidos E.J."/>
            <person name="Nelson W.C."/>
            <person name="Read T.D."/>
            <person name="Eisen J.A."/>
            <person name="Seshadri R."/>
            <person name="Ward N."/>
            <person name="Methe B."/>
            <person name="Clayton R.A."/>
            <person name="Meyer T."/>
            <person name="Tsapin A."/>
            <person name="Scott J."/>
            <person name="Beanan M."/>
            <person name="Brinkac L."/>
            <person name="Daugherty S."/>
            <person name="DeBoy R.T."/>
            <person name="Dodson R.J."/>
            <person name="Durkin A.S."/>
            <person name="Haft D.H."/>
            <person name="Kolonay J.F."/>
            <person name="Madupu R."/>
            <person name="Peterson J.D."/>
            <person name="Umayam L.A."/>
            <person name="White O."/>
            <person name="Wolf A.M."/>
            <person name="Vamathevan J."/>
            <person name="Weidman J."/>
            <person name="Impraim M."/>
            <person name="Lee K."/>
            <person name="Berry K."/>
            <person name="Lee C."/>
            <person name="Mueller J."/>
            <person name="Khouri H."/>
            <person name="Gill J."/>
            <person name="Utterback T.R."/>
            <person name="McDonald L.A."/>
            <person name="Feldblyum T.V."/>
            <person name="Smith H.O."/>
            <person name="Venter J.C."/>
            <person name="Nealson K.H."/>
            <person name="Fraser C.M."/>
        </authorList>
    </citation>
    <scope>NUCLEOTIDE SEQUENCE [LARGE SCALE GENOMIC DNA]</scope>
    <source>
        <strain evidence="2">ATCC 700550 / JCM 31522 / CIP 106686 / LMG 19005 / NCIMB 14063 / MR-1</strain>
    </source>
</reference>
<dbReference type="KEGG" id="son:SO_0118"/>
<reference evidence="1 2" key="2">
    <citation type="journal article" date="2005" name="Proteomics">
        <title>Global detection and characterization of hypothetical proteins in Shewanella oneidensis MR-1 using LC-MS based proteomics.</title>
        <authorList>
            <person name="Elias D.A."/>
            <person name="Monroe M.E."/>
            <person name="Marshall M.J."/>
            <person name="Romine M.F."/>
            <person name="Belieav A.S."/>
            <person name="Fredrickson J.K."/>
            <person name="Anderson G.A."/>
            <person name="Smith R.D."/>
            <person name="Lipton M.S."/>
        </authorList>
    </citation>
    <scope>NUCLEOTIDE SEQUENCE [LARGE SCALE GENOMIC DNA]</scope>
    <source>
        <strain evidence="2">ATCC 700550 / JCM 31522 / CIP 106686 / LMG 19005 / NCIMB 14063 / MR-1</strain>
    </source>
</reference>
<organism evidence="1 2">
    <name type="scientific">Shewanella oneidensis (strain ATCC 700550 / JCM 31522 / CIP 106686 / LMG 19005 / NCIMB 14063 / MR-1)</name>
    <dbReference type="NCBI Taxonomy" id="211586"/>
    <lineage>
        <taxon>Bacteria</taxon>
        <taxon>Pseudomonadati</taxon>
        <taxon>Pseudomonadota</taxon>
        <taxon>Gammaproteobacteria</taxon>
        <taxon>Alteromonadales</taxon>
        <taxon>Shewanellaceae</taxon>
        <taxon>Shewanella</taxon>
    </lineage>
</organism>
<dbReference type="PATRIC" id="fig|211586.12.peg.116"/>
<dbReference type="eggNOG" id="ENOG50330CW">
    <property type="taxonomic scope" value="Bacteria"/>
</dbReference>
<dbReference type="STRING" id="211586.SO_0118"/>
<dbReference type="HOGENOM" id="CLU_959412_0_0_6"/>
<dbReference type="EMBL" id="AE014299">
    <property type="protein sequence ID" value="AAN53205.1"/>
    <property type="molecule type" value="Genomic_DNA"/>
</dbReference>
<protein>
    <submittedName>
        <fullName evidence="1">Uncharacterized protein</fullName>
    </submittedName>
</protein>